<reference evidence="2" key="1">
    <citation type="submission" date="2021-02" db="EMBL/GenBank/DDBJ databases">
        <authorList>
            <person name="Nowell W R."/>
        </authorList>
    </citation>
    <scope>NUCLEOTIDE SEQUENCE</scope>
</reference>
<organism evidence="2 3">
    <name type="scientific">Rotaria magnacalcarata</name>
    <dbReference type="NCBI Taxonomy" id="392030"/>
    <lineage>
        <taxon>Eukaryota</taxon>
        <taxon>Metazoa</taxon>
        <taxon>Spiralia</taxon>
        <taxon>Gnathifera</taxon>
        <taxon>Rotifera</taxon>
        <taxon>Eurotatoria</taxon>
        <taxon>Bdelloidea</taxon>
        <taxon>Philodinida</taxon>
        <taxon>Philodinidae</taxon>
        <taxon>Rotaria</taxon>
    </lineage>
</organism>
<feature type="compositionally biased region" description="Low complexity" evidence="1">
    <location>
        <begin position="40"/>
        <end position="59"/>
    </location>
</feature>
<feature type="non-terminal residue" evidence="2">
    <location>
        <position position="1"/>
    </location>
</feature>
<feature type="region of interest" description="Disordered" evidence="1">
    <location>
        <begin position="37"/>
        <end position="74"/>
    </location>
</feature>
<protein>
    <submittedName>
        <fullName evidence="2">Uncharacterized protein</fullName>
    </submittedName>
</protein>
<feature type="non-terminal residue" evidence="2">
    <location>
        <position position="74"/>
    </location>
</feature>
<name>A0A8S3AFJ1_9BILA</name>
<evidence type="ECO:0000256" key="1">
    <source>
        <dbReference type="SAM" id="MobiDB-lite"/>
    </source>
</evidence>
<evidence type="ECO:0000313" key="3">
    <source>
        <dbReference type="Proteomes" id="UP000676336"/>
    </source>
</evidence>
<accession>A0A8S3AFJ1</accession>
<evidence type="ECO:0000313" key="2">
    <source>
        <dbReference type="EMBL" id="CAF4722855.1"/>
    </source>
</evidence>
<dbReference type="Proteomes" id="UP000676336">
    <property type="component" value="Unassembled WGS sequence"/>
</dbReference>
<dbReference type="EMBL" id="CAJOBI010130635">
    <property type="protein sequence ID" value="CAF4722855.1"/>
    <property type="molecule type" value="Genomic_DNA"/>
</dbReference>
<dbReference type="AlphaFoldDB" id="A0A8S3AFJ1"/>
<gene>
    <name evidence="2" type="ORF">SMN809_LOCUS43928</name>
</gene>
<proteinExistence type="predicted"/>
<comment type="caution">
    <text evidence="2">The sequence shown here is derived from an EMBL/GenBank/DDBJ whole genome shotgun (WGS) entry which is preliminary data.</text>
</comment>
<sequence>MSPRLLNKKIFKRSSASMFDKWEENDNSAQRRKRIRDQFSENQSSDSSSSRLLSHNGTSFVREELHRPFTPPPI</sequence>